<dbReference type="GO" id="GO:0006513">
    <property type="term" value="P:protein monoubiquitination"/>
    <property type="evidence" value="ECO:0007669"/>
    <property type="project" value="TreeGrafter"/>
</dbReference>
<evidence type="ECO:0000313" key="17">
    <source>
        <dbReference type="RefSeq" id="XP_030633884.1"/>
    </source>
</evidence>
<dbReference type="PROSITE" id="PS00518">
    <property type="entry name" value="ZF_RING_1"/>
    <property type="match status" value="1"/>
</dbReference>
<dbReference type="InterPro" id="IPR027370">
    <property type="entry name" value="Znf-RING_euk"/>
</dbReference>
<keyword evidence="7" id="KW-0862">Zinc</keyword>
<evidence type="ECO:0000256" key="1">
    <source>
        <dbReference type="ARBA" id="ARBA00004389"/>
    </source>
</evidence>
<keyword evidence="3" id="KW-0812">Transmembrane</keyword>
<comment type="subcellular location">
    <subcellularLocation>
        <location evidence="1">Endoplasmic reticulum membrane</location>
        <topology evidence="1">Single-pass membrane protein</topology>
    </subcellularLocation>
</comment>
<dbReference type="GO" id="GO:0043124">
    <property type="term" value="P:negative regulation of canonical NF-kappaB signal transduction"/>
    <property type="evidence" value="ECO:0007669"/>
    <property type="project" value="UniProtKB-ARBA"/>
</dbReference>
<evidence type="ECO:0000256" key="5">
    <source>
        <dbReference type="ARBA" id="ARBA00022771"/>
    </source>
</evidence>
<dbReference type="PANTHER" id="PTHR25462">
    <property type="entry name" value="BONUS, ISOFORM C-RELATED"/>
    <property type="match status" value="1"/>
</dbReference>
<dbReference type="PROSITE" id="PS50089">
    <property type="entry name" value="ZF_RING_2"/>
    <property type="match status" value="1"/>
</dbReference>
<keyword evidence="9" id="KW-0175">Coiled coil</keyword>
<protein>
    <recommendedName>
        <fullName evidence="12">Tripartite motif-containing protein 59</fullName>
    </recommendedName>
</protein>
<dbReference type="FunFam" id="3.30.40.10:FF:000297">
    <property type="entry name" value="tripartite motif-containing protein 59"/>
    <property type="match status" value="1"/>
</dbReference>
<dbReference type="Proteomes" id="UP000504632">
    <property type="component" value="Chromosome 6"/>
</dbReference>
<dbReference type="InterPro" id="IPR017907">
    <property type="entry name" value="Znf_RING_CS"/>
</dbReference>
<dbReference type="CTD" id="286827"/>
<dbReference type="GeneID" id="115815054"/>
<organism evidence="16 17">
    <name type="scientific">Chanos chanos</name>
    <name type="common">Milkfish</name>
    <name type="synonym">Mugil chanos</name>
    <dbReference type="NCBI Taxonomy" id="29144"/>
    <lineage>
        <taxon>Eukaryota</taxon>
        <taxon>Metazoa</taxon>
        <taxon>Chordata</taxon>
        <taxon>Craniata</taxon>
        <taxon>Vertebrata</taxon>
        <taxon>Euteleostomi</taxon>
        <taxon>Actinopterygii</taxon>
        <taxon>Neopterygii</taxon>
        <taxon>Teleostei</taxon>
        <taxon>Ostariophysi</taxon>
        <taxon>Gonorynchiformes</taxon>
        <taxon>Chanidae</taxon>
        <taxon>Chanos</taxon>
    </lineage>
</organism>
<evidence type="ECO:0000256" key="13">
    <source>
        <dbReference type="PROSITE-ProRule" id="PRU00024"/>
    </source>
</evidence>
<keyword evidence="4" id="KW-0479">Metal-binding</keyword>
<dbReference type="FunFam" id="3.30.160.60:FF:000772">
    <property type="entry name" value="tripartite motif-containing protein 59"/>
    <property type="match status" value="1"/>
</dbReference>
<evidence type="ECO:0000256" key="8">
    <source>
        <dbReference type="ARBA" id="ARBA00022989"/>
    </source>
</evidence>
<sequence length="426" mass="47955">MDNLEEDLTCSVCYSLFNDPRVLPCSHTFCKSCLDNVLQVSANFSIWRPLRLPLKCPNCRSVVELPPSGVDALPINVCLRAIIEKYQRDGRPHPPTCPEHPRQPLNVYCVQDRKLICGFCLTIGQHQGHTIDDLQTAYIKERNTPARLVERLTDRRWEEVCDIVEKLEQEKARCENLIRQDREAVSQFFQGLDLLLARKKDEFMKALDAASTELSKAYDPIIEKLKDMKEEQLDLISLSSSVEEEDSPLAFLEKVHQFRERVNVLTQTPLPKVTPLFISPRAGEFLEEHWTTVTIGGLESGPVPKVTFHKKGCKGKGLVQPSIGETWAGVLLHCSPSIALLCLLLIFIGLCLNPVGGASLGFSLLSQLSQFIQSLTGELASPLCDTSTFLYTALEHFTLRLSSYISALGERLYLYVAFFFKTLQLV</sequence>
<dbReference type="GO" id="GO:0005789">
    <property type="term" value="C:endoplasmic reticulum membrane"/>
    <property type="evidence" value="ECO:0007669"/>
    <property type="project" value="UniProtKB-SubCell"/>
</dbReference>
<dbReference type="RefSeq" id="XP_030633884.1">
    <property type="nucleotide sequence ID" value="XM_030778024.1"/>
</dbReference>
<dbReference type="PROSITE" id="PS50119">
    <property type="entry name" value="ZF_BBOX"/>
    <property type="match status" value="1"/>
</dbReference>
<dbReference type="OrthoDB" id="6105938at2759"/>
<dbReference type="GO" id="GO:0008270">
    <property type="term" value="F:zinc ion binding"/>
    <property type="evidence" value="ECO:0007669"/>
    <property type="project" value="UniProtKB-KW"/>
</dbReference>
<dbReference type="SMART" id="SM00336">
    <property type="entry name" value="BBOX"/>
    <property type="match status" value="1"/>
</dbReference>
<dbReference type="CDD" id="cd16763">
    <property type="entry name" value="RING-HC_TRIM59_C-V"/>
    <property type="match status" value="1"/>
</dbReference>
<evidence type="ECO:0000256" key="10">
    <source>
        <dbReference type="ARBA" id="ARBA00023136"/>
    </source>
</evidence>
<evidence type="ECO:0000256" key="3">
    <source>
        <dbReference type="ARBA" id="ARBA00022692"/>
    </source>
</evidence>
<comment type="similarity">
    <text evidence="2">Belongs to the TRIM/RBCC family.</text>
</comment>
<keyword evidence="6" id="KW-0256">Endoplasmic reticulum</keyword>
<dbReference type="Pfam" id="PF00643">
    <property type="entry name" value="zf-B_box"/>
    <property type="match status" value="1"/>
</dbReference>
<dbReference type="InterPro" id="IPR047153">
    <property type="entry name" value="TRIM45/56/19-like"/>
</dbReference>
<evidence type="ECO:0000259" key="15">
    <source>
        <dbReference type="PROSITE" id="PS50119"/>
    </source>
</evidence>
<evidence type="ECO:0000256" key="9">
    <source>
        <dbReference type="ARBA" id="ARBA00023054"/>
    </source>
</evidence>
<comment type="subunit">
    <text evidence="11">Interacts with ECSIT.</text>
</comment>
<keyword evidence="10" id="KW-0472">Membrane</keyword>
<evidence type="ECO:0000256" key="11">
    <source>
        <dbReference type="ARBA" id="ARBA00064523"/>
    </source>
</evidence>
<evidence type="ECO:0000256" key="6">
    <source>
        <dbReference type="ARBA" id="ARBA00022824"/>
    </source>
</evidence>
<dbReference type="SMART" id="SM00184">
    <property type="entry name" value="RING"/>
    <property type="match status" value="1"/>
</dbReference>
<dbReference type="InParanoid" id="A0A6J2VQ49"/>
<feature type="domain" description="RING-type" evidence="14">
    <location>
        <begin position="10"/>
        <end position="60"/>
    </location>
</feature>
<accession>A0A6J2VQ49</accession>
<dbReference type="CDD" id="cd19790">
    <property type="entry name" value="Bbox2_TRIM59_C-XI"/>
    <property type="match status" value="1"/>
</dbReference>
<feature type="domain" description="B box-type" evidence="15">
    <location>
        <begin position="97"/>
        <end position="134"/>
    </location>
</feature>
<evidence type="ECO:0000256" key="2">
    <source>
        <dbReference type="ARBA" id="ARBA00008518"/>
    </source>
</evidence>
<evidence type="ECO:0000259" key="14">
    <source>
        <dbReference type="PROSITE" id="PS50089"/>
    </source>
</evidence>
<gene>
    <name evidence="17" type="primary">trim59</name>
</gene>
<evidence type="ECO:0000313" key="16">
    <source>
        <dbReference type="Proteomes" id="UP000504632"/>
    </source>
</evidence>
<dbReference type="Gene3D" id="3.30.40.10">
    <property type="entry name" value="Zinc/RING finger domain, C3HC4 (zinc finger)"/>
    <property type="match status" value="1"/>
</dbReference>
<dbReference type="AlphaFoldDB" id="A0A6J2VQ49"/>
<dbReference type="GO" id="GO:0061630">
    <property type="term" value="F:ubiquitin protein ligase activity"/>
    <property type="evidence" value="ECO:0007669"/>
    <property type="project" value="TreeGrafter"/>
</dbReference>
<evidence type="ECO:0000256" key="12">
    <source>
        <dbReference type="ARBA" id="ARBA00071704"/>
    </source>
</evidence>
<dbReference type="InterPro" id="IPR013083">
    <property type="entry name" value="Znf_RING/FYVE/PHD"/>
</dbReference>
<reference evidence="17" key="1">
    <citation type="submission" date="2025-08" db="UniProtKB">
        <authorList>
            <consortium name="RefSeq"/>
        </authorList>
    </citation>
    <scope>IDENTIFICATION</scope>
</reference>
<dbReference type="InterPro" id="IPR000315">
    <property type="entry name" value="Znf_B-box"/>
</dbReference>
<dbReference type="Gene3D" id="3.30.160.60">
    <property type="entry name" value="Classic Zinc Finger"/>
    <property type="match status" value="1"/>
</dbReference>
<dbReference type="SUPFAM" id="SSF57845">
    <property type="entry name" value="B-box zinc-binding domain"/>
    <property type="match status" value="1"/>
</dbReference>
<keyword evidence="5 13" id="KW-0863">Zinc-finger</keyword>
<keyword evidence="16" id="KW-1185">Reference proteome</keyword>
<evidence type="ECO:0000256" key="4">
    <source>
        <dbReference type="ARBA" id="ARBA00022723"/>
    </source>
</evidence>
<dbReference type="InterPro" id="IPR001841">
    <property type="entry name" value="Znf_RING"/>
</dbReference>
<keyword evidence="8" id="KW-1133">Transmembrane helix</keyword>
<proteinExistence type="inferred from homology"/>
<dbReference type="SUPFAM" id="SSF57850">
    <property type="entry name" value="RING/U-box"/>
    <property type="match status" value="1"/>
</dbReference>
<name>A0A6J2VQ49_CHACN</name>
<dbReference type="Pfam" id="PF13445">
    <property type="entry name" value="zf-RING_UBOX"/>
    <property type="match status" value="1"/>
</dbReference>
<evidence type="ECO:0000256" key="7">
    <source>
        <dbReference type="ARBA" id="ARBA00022833"/>
    </source>
</evidence>
<dbReference type="PANTHER" id="PTHR25462:SF229">
    <property type="entry name" value="TRANSCRIPTION INTERMEDIARY FACTOR 1-BETA"/>
    <property type="match status" value="1"/>
</dbReference>